<dbReference type="AlphaFoldDB" id="W9NZG6"/>
<gene>
    <name evidence="1" type="ORF">FOVG_10171</name>
</gene>
<accession>W9NZG6</accession>
<dbReference type="EMBL" id="JH650974">
    <property type="protein sequence ID" value="EXA38203.1"/>
    <property type="molecule type" value="Genomic_DNA"/>
</dbReference>
<dbReference type="Proteomes" id="UP000030751">
    <property type="component" value="Unassembled WGS sequence"/>
</dbReference>
<reference evidence="1" key="2">
    <citation type="submission" date="2012-05" db="EMBL/GenBank/DDBJ databases">
        <title>Annotation of the Genome Sequence of Fusarium oxysporum HDV247.</title>
        <authorList>
            <consortium name="The Broad Institute Genomics Platform"/>
            <person name="Ma L.-J."/>
            <person name="Corby-Kistler H."/>
            <person name="Broz K."/>
            <person name="Gale L.R."/>
            <person name="Jonkers W."/>
            <person name="O'Donnell K."/>
            <person name="Ploetz R."/>
            <person name="Steinberg C."/>
            <person name="Schwartz D.C."/>
            <person name="VanEtten H."/>
            <person name="Zhou S."/>
            <person name="Young S.K."/>
            <person name="Zeng Q."/>
            <person name="Gargeya S."/>
            <person name="Fitzgerald M."/>
            <person name="Abouelleil A."/>
            <person name="Alvarado L."/>
            <person name="Chapman S.B."/>
            <person name="Gainer-Dewar J."/>
            <person name="Goldberg J."/>
            <person name="Griggs A."/>
            <person name="Gujja S."/>
            <person name="Hansen M."/>
            <person name="Howarth C."/>
            <person name="Imamovic A."/>
            <person name="Ireland A."/>
            <person name="Larimer J."/>
            <person name="McCowan C."/>
            <person name="Murphy C."/>
            <person name="Pearson M."/>
            <person name="Poon T.W."/>
            <person name="Priest M."/>
            <person name="Roberts A."/>
            <person name="Saif S."/>
            <person name="Shea T."/>
            <person name="Sykes S."/>
            <person name="Wortman J."/>
            <person name="Nusbaum C."/>
            <person name="Birren B."/>
        </authorList>
    </citation>
    <scope>NUCLEOTIDE SEQUENCE</scope>
    <source>
        <strain evidence="1">HDV247</strain>
    </source>
</reference>
<protein>
    <submittedName>
        <fullName evidence="1">Uncharacterized protein</fullName>
    </submittedName>
</protein>
<dbReference type="HOGENOM" id="CLU_059038_0_0_1"/>
<reference evidence="1" key="1">
    <citation type="submission" date="2011-10" db="EMBL/GenBank/DDBJ databases">
        <title>The Genome Sequence of Fusarium oxysporum HDV247.</title>
        <authorList>
            <consortium name="The Broad Institute Genome Sequencing Platform"/>
            <person name="Ma L.-J."/>
            <person name="Gale L.R."/>
            <person name="Schwartz D.C."/>
            <person name="Zhou S."/>
            <person name="Corby-Kistler H."/>
            <person name="Young S.K."/>
            <person name="Zeng Q."/>
            <person name="Gargeya S."/>
            <person name="Fitzgerald M."/>
            <person name="Haas B."/>
            <person name="Abouelleil A."/>
            <person name="Alvarado L."/>
            <person name="Arachchi H.M."/>
            <person name="Berlin A."/>
            <person name="Brown A."/>
            <person name="Chapman S.B."/>
            <person name="Chen Z."/>
            <person name="Dunbar C."/>
            <person name="Freedman E."/>
            <person name="Gearin G."/>
            <person name="Goldberg J."/>
            <person name="Griggs A."/>
            <person name="Gujja S."/>
            <person name="Heiman D."/>
            <person name="Howarth C."/>
            <person name="Larson L."/>
            <person name="Lui A."/>
            <person name="MacDonald P.J.P."/>
            <person name="Montmayeur A."/>
            <person name="Murphy C."/>
            <person name="Neiman D."/>
            <person name="Pearson M."/>
            <person name="Priest M."/>
            <person name="Roberts A."/>
            <person name="Saif S."/>
            <person name="Shea T."/>
            <person name="Shenoy N."/>
            <person name="Sisk P."/>
            <person name="Stolte C."/>
            <person name="Sykes S."/>
            <person name="Wortman J."/>
            <person name="Nusbaum C."/>
            <person name="Birren B."/>
        </authorList>
    </citation>
    <scope>NUCLEOTIDE SEQUENCE [LARGE SCALE GENOMIC DNA]</scope>
    <source>
        <strain evidence="1">HDV247</strain>
    </source>
</reference>
<evidence type="ECO:0000313" key="1">
    <source>
        <dbReference type="EMBL" id="EXA38203.1"/>
    </source>
</evidence>
<dbReference type="OrthoDB" id="5103079at2759"/>
<organism evidence="1">
    <name type="scientific">Fusarium oxysporum f. sp. pisi HDV247</name>
    <dbReference type="NCBI Taxonomy" id="1080344"/>
    <lineage>
        <taxon>Eukaryota</taxon>
        <taxon>Fungi</taxon>
        <taxon>Dikarya</taxon>
        <taxon>Ascomycota</taxon>
        <taxon>Pezizomycotina</taxon>
        <taxon>Sordariomycetes</taxon>
        <taxon>Hypocreomycetidae</taxon>
        <taxon>Hypocreales</taxon>
        <taxon>Nectriaceae</taxon>
        <taxon>Fusarium</taxon>
        <taxon>Fusarium oxysporum species complex</taxon>
    </lineage>
</organism>
<name>W9NZG6_FUSOX</name>
<proteinExistence type="predicted"/>
<sequence>MSLGSREPLDDGDIRKEYRLTGRDGDVVASILETRPPRCIAPVKTCGFSCIVTVLRRINSHMMLAPNGVLNSQSWRQAEANNPFISHSWQMFGPERDTRKLSQYSLDDVRKRLCRLDIDISSSFHRLCTSSLMNETYWSRDEMRLLEPKVCLKSWKLVGEDPKKIAESSVVRLDLVQYPGITLQRAVEDSLGVLHRDGEPSLCRPGRPCIVRILLNTGTENQLPFDALRSLQLPVWNETGKREMPFETTETARYVILAVVRMEDGEHGRDQVRIYASQGPDIVPEYEDVPYMSTDWSVEDKIQTSYMLFYGTAPAGVEEWQT</sequence>